<keyword evidence="5 7" id="KW-0472">Membrane</keyword>
<sequence>MNFLELTMYEVARLFLVPVLLIISGLFVFAFVSLGGFVVEVVQRRNVRRRAALCPLRQYLTRDDSHSGVSSESLQLKILQLLEPLRVTTRIAPMLGLVATMIPLAPALLALGDGDLAQVGENLVVAFAAVIIALIAASITFLILTVRRRWLLDALHTLEREGVV</sequence>
<comment type="similarity">
    <text evidence="6">Belongs to the exbB/tolQ family.</text>
</comment>
<feature type="transmembrane region" description="Helical" evidence="7">
    <location>
        <begin position="15"/>
        <end position="39"/>
    </location>
</feature>
<evidence type="ECO:0000256" key="4">
    <source>
        <dbReference type="ARBA" id="ARBA00022989"/>
    </source>
</evidence>
<proteinExistence type="inferred from homology"/>
<evidence type="ECO:0000256" key="6">
    <source>
        <dbReference type="RuleBase" id="RU004057"/>
    </source>
</evidence>
<reference evidence="9 10" key="1">
    <citation type="submission" date="2020-02" db="EMBL/GenBank/DDBJ databases">
        <title>Genome sequencing for Kineobactrum sp. M2.</title>
        <authorList>
            <person name="Park S.-J."/>
        </authorList>
    </citation>
    <scope>NUCLEOTIDE SEQUENCE [LARGE SCALE GENOMIC DNA]</scope>
    <source>
        <strain evidence="9 10">M2</strain>
    </source>
</reference>
<keyword evidence="6" id="KW-0653">Protein transport</keyword>
<dbReference type="RefSeq" id="WP_163495544.1">
    <property type="nucleotide sequence ID" value="NZ_CP048711.1"/>
</dbReference>
<evidence type="ECO:0000256" key="7">
    <source>
        <dbReference type="SAM" id="Phobius"/>
    </source>
</evidence>
<organism evidence="9 10">
    <name type="scientific">Kineobactrum salinum</name>
    <dbReference type="NCBI Taxonomy" id="2708301"/>
    <lineage>
        <taxon>Bacteria</taxon>
        <taxon>Pseudomonadati</taxon>
        <taxon>Pseudomonadota</taxon>
        <taxon>Gammaproteobacteria</taxon>
        <taxon>Cellvibrionales</taxon>
        <taxon>Halieaceae</taxon>
        <taxon>Kineobactrum</taxon>
    </lineage>
</organism>
<name>A0A6C0U2G0_9GAMM</name>
<evidence type="ECO:0000256" key="3">
    <source>
        <dbReference type="ARBA" id="ARBA00022692"/>
    </source>
</evidence>
<dbReference type="InterPro" id="IPR002898">
    <property type="entry name" value="MotA_ExbB_proton_chnl"/>
</dbReference>
<keyword evidence="3 7" id="KW-0812">Transmembrane</keyword>
<evidence type="ECO:0000256" key="2">
    <source>
        <dbReference type="ARBA" id="ARBA00022475"/>
    </source>
</evidence>
<evidence type="ECO:0000256" key="5">
    <source>
        <dbReference type="ARBA" id="ARBA00023136"/>
    </source>
</evidence>
<dbReference type="GO" id="GO:0015031">
    <property type="term" value="P:protein transport"/>
    <property type="evidence" value="ECO:0007669"/>
    <property type="project" value="UniProtKB-KW"/>
</dbReference>
<comment type="subcellular location">
    <subcellularLocation>
        <location evidence="1">Cell membrane</location>
        <topology evidence="1">Multi-pass membrane protein</topology>
    </subcellularLocation>
    <subcellularLocation>
        <location evidence="6">Membrane</location>
        <topology evidence="6">Multi-pass membrane protein</topology>
    </subcellularLocation>
</comment>
<dbReference type="Proteomes" id="UP000477680">
    <property type="component" value="Chromosome"/>
</dbReference>
<evidence type="ECO:0000313" key="10">
    <source>
        <dbReference type="Proteomes" id="UP000477680"/>
    </source>
</evidence>
<keyword evidence="4 7" id="KW-1133">Transmembrane helix</keyword>
<accession>A0A6C0U2G0</accession>
<evidence type="ECO:0000259" key="8">
    <source>
        <dbReference type="Pfam" id="PF01618"/>
    </source>
</evidence>
<evidence type="ECO:0000313" key="9">
    <source>
        <dbReference type="EMBL" id="QIB66108.1"/>
    </source>
</evidence>
<protein>
    <submittedName>
        <fullName evidence="9">MotA/TolQ/ExbB proton channel family protein</fullName>
    </submittedName>
</protein>
<gene>
    <name evidence="9" type="ORF">G3T16_12495</name>
</gene>
<dbReference type="AlphaFoldDB" id="A0A6C0U2G0"/>
<keyword evidence="2" id="KW-1003">Cell membrane</keyword>
<keyword evidence="10" id="KW-1185">Reference proteome</keyword>
<evidence type="ECO:0000256" key="1">
    <source>
        <dbReference type="ARBA" id="ARBA00004651"/>
    </source>
</evidence>
<dbReference type="Pfam" id="PF01618">
    <property type="entry name" value="MotA_ExbB"/>
    <property type="match status" value="1"/>
</dbReference>
<dbReference type="KEGG" id="kim:G3T16_12495"/>
<feature type="transmembrane region" description="Helical" evidence="7">
    <location>
        <begin position="91"/>
        <end position="111"/>
    </location>
</feature>
<dbReference type="EMBL" id="CP048711">
    <property type="protein sequence ID" value="QIB66108.1"/>
    <property type="molecule type" value="Genomic_DNA"/>
</dbReference>
<feature type="transmembrane region" description="Helical" evidence="7">
    <location>
        <begin position="123"/>
        <end position="146"/>
    </location>
</feature>
<keyword evidence="6" id="KW-0813">Transport</keyword>
<dbReference type="GO" id="GO:0005886">
    <property type="term" value="C:plasma membrane"/>
    <property type="evidence" value="ECO:0007669"/>
    <property type="project" value="UniProtKB-SubCell"/>
</dbReference>
<feature type="domain" description="MotA/TolQ/ExbB proton channel" evidence="8">
    <location>
        <begin position="81"/>
        <end position="144"/>
    </location>
</feature>